<reference evidence="2" key="3">
    <citation type="submission" date="2010-09" db="EMBL/GenBank/DDBJ databases">
        <title>Annotation of Gaeumannomyces graminis var. tritici R3-111a-1.</title>
        <authorList>
            <consortium name="The Broad Institute Genome Sequencing Platform"/>
            <person name="Ma L.-J."/>
            <person name="Dead R."/>
            <person name="Young S.K."/>
            <person name="Zeng Q."/>
            <person name="Gargeya S."/>
            <person name="Fitzgerald M."/>
            <person name="Haas B."/>
            <person name="Abouelleil A."/>
            <person name="Alvarado L."/>
            <person name="Arachchi H.M."/>
            <person name="Berlin A."/>
            <person name="Brown A."/>
            <person name="Chapman S.B."/>
            <person name="Chen Z."/>
            <person name="Dunbar C."/>
            <person name="Freedman E."/>
            <person name="Gearin G."/>
            <person name="Gellesch M."/>
            <person name="Goldberg J."/>
            <person name="Griggs A."/>
            <person name="Gujja S."/>
            <person name="Heiman D."/>
            <person name="Howarth C."/>
            <person name="Larson L."/>
            <person name="Lui A."/>
            <person name="MacDonald P.J.P."/>
            <person name="Mehta T."/>
            <person name="Montmayeur A."/>
            <person name="Murphy C."/>
            <person name="Neiman D."/>
            <person name="Pearson M."/>
            <person name="Priest M."/>
            <person name="Roberts A."/>
            <person name="Saif S."/>
            <person name="Shea T."/>
            <person name="Shenoy N."/>
            <person name="Sisk P."/>
            <person name="Stolte C."/>
            <person name="Sykes S."/>
            <person name="Yandava C."/>
            <person name="Wortman J."/>
            <person name="Nusbaum C."/>
            <person name="Birren B."/>
        </authorList>
    </citation>
    <scope>NUCLEOTIDE SEQUENCE</scope>
    <source>
        <strain evidence="2">R3-111a-1</strain>
    </source>
</reference>
<reference evidence="3" key="5">
    <citation type="submission" date="2018-04" db="UniProtKB">
        <authorList>
            <consortium name="EnsemblFungi"/>
        </authorList>
    </citation>
    <scope>IDENTIFICATION</scope>
    <source>
        <strain evidence="3">R3-111a-1</strain>
    </source>
</reference>
<dbReference type="EnsemblFungi" id="EJT73749">
    <property type="protein sequence ID" value="EJT73749"/>
    <property type="gene ID" value="GGTG_07605"/>
</dbReference>
<dbReference type="InterPro" id="IPR036291">
    <property type="entry name" value="NAD(P)-bd_dom_sf"/>
</dbReference>
<evidence type="ECO:0000313" key="2">
    <source>
        <dbReference type="EMBL" id="EJT73749.1"/>
    </source>
</evidence>
<evidence type="ECO:0000313" key="4">
    <source>
        <dbReference type="Proteomes" id="UP000006039"/>
    </source>
</evidence>
<dbReference type="PANTHER" id="PTHR42760">
    <property type="entry name" value="SHORT-CHAIN DEHYDROGENASES/REDUCTASES FAMILY MEMBER"/>
    <property type="match status" value="1"/>
</dbReference>
<gene>
    <name evidence="3" type="primary">20348063</name>
    <name evidence="2" type="ORF">GGTG_07605</name>
</gene>
<protein>
    <submittedName>
        <fullName evidence="2 3">Uncharacterized protein</fullName>
    </submittedName>
</protein>
<dbReference type="HOGENOM" id="CLU_010194_8_2_1"/>
<dbReference type="CDD" id="cd05233">
    <property type="entry name" value="SDR_c"/>
    <property type="match status" value="1"/>
</dbReference>
<dbReference type="GO" id="GO:0006633">
    <property type="term" value="P:fatty acid biosynthetic process"/>
    <property type="evidence" value="ECO:0007669"/>
    <property type="project" value="TreeGrafter"/>
</dbReference>
<keyword evidence="4" id="KW-1185">Reference proteome</keyword>
<dbReference type="EMBL" id="GL385398">
    <property type="protein sequence ID" value="EJT73749.1"/>
    <property type="molecule type" value="Genomic_DNA"/>
</dbReference>
<reference evidence="4" key="1">
    <citation type="submission" date="2010-07" db="EMBL/GenBank/DDBJ databases">
        <title>The genome sequence of Gaeumannomyces graminis var. tritici strain R3-111a-1.</title>
        <authorList>
            <consortium name="The Broad Institute Genome Sequencing Platform"/>
            <person name="Ma L.-J."/>
            <person name="Dead R."/>
            <person name="Young S."/>
            <person name="Zeng Q."/>
            <person name="Koehrsen M."/>
            <person name="Alvarado L."/>
            <person name="Berlin A."/>
            <person name="Chapman S.B."/>
            <person name="Chen Z."/>
            <person name="Freedman E."/>
            <person name="Gellesch M."/>
            <person name="Goldberg J."/>
            <person name="Griggs A."/>
            <person name="Gujja S."/>
            <person name="Heilman E.R."/>
            <person name="Heiman D."/>
            <person name="Hepburn T."/>
            <person name="Howarth C."/>
            <person name="Jen D."/>
            <person name="Larson L."/>
            <person name="Mehta T."/>
            <person name="Neiman D."/>
            <person name="Pearson M."/>
            <person name="Roberts A."/>
            <person name="Saif S."/>
            <person name="Shea T."/>
            <person name="Shenoy N."/>
            <person name="Sisk P."/>
            <person name="Stolte C."/>
            <person name="Sykes S."/>
            <person name="Walk T."/>
            <person name="White J."/>
            <person name="Yandava C."/>
            <person name="Haas B."/>
            <person name="Nusbaum C."/>
            <person name="Birren B."/>
        </authorList>
    </citation>
    <scope>NUCLEOTIDE SEQUENCE [LARGE SCALE GENOMIC DNA]</scope>
    <source>
        <strain evidence="4">R3-111a-1</strain>
    </source>
</reference>
<dbReference type="GO" id="GO:0016616">
    <property type="term" value="F:oxidoreductase activity, acting on the CH-OH group of donors, NAD or NADP as acceptor"/>
    <property type="evidence" value="ECO:0007669"/>
    <property type="project" value="TreeGrafter"/>
</dbReference>
<dbReference type="GO" id="GO:0048038">
    <property type="term" value="F:quinone binding"/>
    <property type="evidence" value="ECO:0007669"/>
    <property type="project" value="TreeGrafter"/>
</dbReference>
<dbReference type="STRING" id="644352.J3P257"/>
<dbReference type="AlphaFoldDB" id="J3P257"/>
<dbReference type="SUPFAM" id="SSF51735">
    <property type="entry name" value="NAD(P)-binding Rossmann-fold domains"/>
    <property type="match status" value="1"/>
</dbReference>
<evidence type="ECO:0000256" key="1">
    <source>
        <dbReference type="ARBA" id="ARBA00006484"/>
    </source>
</evidence>
<dbReference type="Gene3D" id="3.40.50.720">
    <property type="entry name" value="NAD(P)-binding Rossmann-like Domain"/>
    <property type="match status" value="1"/>
</dbReference>
<evidence type="ECO:0000313" key="3">
    <source>
        <dbReference type="EnsemblFungi" id="EJT73749"/>
    </source>
</evidence>
<dbReference type="eggNOG" id="KOG1205">
    <property type="taxonomic scope" value="Eukaryota"/>
</dbReference>
<proteinExistence type="inferred from homology"/>
<dbReference type="OrthoDB" id="1933717at2759"/>
<sequence length="244" mass="26315">MADIHPGAFKALIANLKATNVTKTVHSTSYPAISPLRPELSQAGWTVFITDGTGGLGLAIAKSFVAAGAARVVIVGRRLNSLAAAHQRLEEEAARLSSPSVIIHRQCDVAADADVERLWVDAEVGPVHVLVLNTAAFRREHKSLVDIGYKVVWSYFETNVEGNIHMTESVLLPTLYICHPETAPGAFHTGSATDHIGFAAEDLAFDDTSMPASVAVWLASREARFLHAASIWRPGMWRNSRPGS</sequence>
<name>J3P257_GAET3</name>
<dbReference type="Pfam" id="PF00106">
    <property type="entry name" value="adh_short"/>
    <property type="match status" value="1"/>
</dbReference>
<dbReference type="Proteomes" id="UP000006039">
    <property type="component" value="Unassembled WGS sequence"/>
</dbReference>
<dbReference type="GeneID" id="20348063"/>
<dbReference type="VEuPathDB" id="FungiDB:GGTG_07605"/>
<accession>J3P257</accession>
<dbReference type="PANTHER" id="PTHR42760:SF122">
    <property type="entry name" value="NAD(P)-BINDING PROTEIN"/>
    <property type="match status" value="1"/>
</dbReference>
<comment type="similarity">
    <text evidence="1">Belongs to the short-chain dehydrogenases/reductases (SDR) family.</text>
</comment>
<dbReference type="RefSeq" id="XP_009223693.1">
    <property type="nucleotide sequence ID" value="XM_009225429.1"/>
</dbReference>
<reference evidence="3" key="4">
    <citation type="journal article" date="2015" name="G3 (Bethesda)">
        <title>Genome sequences of three phytopathogenic species of the Magnaporthaceae family of fungi.</title>
        <authorList>
            <person name="Okagaki L.H."/>
            <person name="Nunes C.C."/>
            <person name="Sailsbery J."/>
            <person name="Clay B."/>
            <person name="Brown D."/>
            <person name="John T."/>
            <person name="Oh Y."/>
            <person name="Young N."/>
            <person name="Fitzgerald M."/>
            <person name="Haas B.J."/>
            <person name="Zeng Q."/>
            <person name="Young S."/>
            <person name="Adiconis X."/>
            <person name="Fan L."/>
            <person name="Levin J.Z."/>
            <person name="Mitchell T.K."/>
            <person name="Okubara P.A."/>
            <person name="Farman M.L."/>
            <person name="Kohn L.M."/>
            <person name="Birren B."/>
            <person name="Ma L.-J."/>
            <person name="Dean R.A."/>
        </authorList>
    </citation>
    <scope>NUCLEOTIDE SEQUENCE</scope>
    <source>
        <strain evidence="3">R3-111a-1</strain>
    </source>
</reference>
<reference evidence="2" key="2">
    <citation type="submission" date="2010-07" db="EMBL/GenBank/DDBJ databases">
        <authorList>
            <consortium name="The Broad Institute Genome Sequencing Platform"/>
            <consortium name="Broad Institute Genome Sequencing Center for Infectious Disease"/>
            <person name="Ma L.-J."/>
            <person name="Dead R."/>
            <person name="Young S."/>
            <person name="Zeng Q."/>
            <person name="Koehrsen M."/>
            <person name="Alvarado L."/>
            <person name="Berlin A."/>
            <person name="Chapman S.B."/>
            <person name="Chen Z."/>
            <person name="Freedman E."/>
            <person name="Gellesch M."/>
            <person name="Goldberg J."/>
            <person name="Griggs A."/>
            <person name="Gujja S."/>
            <person name="Heilman E.R."/>
            <person name="Heiman D."/>
            <person name="Hepburn T."/>
            <person name="Howarth C."/>
            <person name="Jen D."/>
            <person name="Larson L."/>
            <person name="Mehta T."/>
            <person name="Neiman D."/>
            <person name="Pearson M."/>
            <person name="Roberts A."/>
            <person name="Saif S."/>
            <person name="Shea T."/>
            <person name="Shenoy N."/>
            <person name="Sisk P."/>
            <person name="Stolte C."/>
            <person name="Sykes S."/>
            <person name="Walk T."/>
            <person name="White J."/>
            <person name="Yandava C."/>
            <person name="Haas B."/>
            <person name="Nusbaum C."/>
            <person name="Birren B."/>
        </authorList>
    </citation>
    <scope>NUCLEOTIDE SEQUENCE</scope>
    <source>
        <strain evidence="2">R3-111a-1</strain>
    </source>
</reference>
<dbReference type="InterPro" id="IPR002347">
    <property type="entry name" value="SDR_fam"/>
</dbReference>
<organism evidence="2">
    <name type="scientific">Gaeumannomyces tritici (strain R3-111a-1)</name>
    <name type="common">Wheat and barley take-all root rot fungus</name>
    <name type="synonym">Gaeumannomyces graminis var. tritici</name>
    <dbReference type="NCBI Taxonomy" id="644352"/>
    <lineage>
        <taxon>Eukaryota</taxon>
        <taxon>Fungi</taxon>
        <taxon>Dikarya</taxon>
        <taxon>Ascomycota</taxon>
        <taxon>Pezizomycotina</taxon>
        <taxon>Sordariomycetes</taxon>
        <taxon>Sordariomycetidae</taxon>
        <taxon>Magnaporthales</taxon>
        <taxon>Magnaporthaceae</taxon>
        <taxon>Gaeumannomyces</taxon>
    </lineage>
</organism>